<evidence type="ECO:0008006" key="3">
    <source>
        <dbReference type="Google" id="ProtNLM"/>
    </source>
</evidence>
<evidence type="ECO:0000313" key="1">
    <source>
        <dbReference type="EMBL" id="KPM46485.1"/>
    </source>
</evidence>
<keyword evidence="2" id="KW-1185">Reference proteome</keyword>
<gene>
    <name evidence="1" type="ORF">AK830_g105</name>
</gene>
<dbReference type="InterPro" id="IPR011009">
    <property type="entry name" value="Kinase-like_dom_sf"/>
</dbReference>
<comment type="caution">
    <text evidence="1">The sequence shown here is derived from an EMBL/GenBank/DDBJ whole genome shotgun (WGS) entry which is preliminary data.</text>
</comment>
<sequence length="334" mass="36617">MELDAKLLQDLSQTSYACSTLETVTGGLTNFTFRGRLVHPLPDGSQTVIIKHGEEYGSGFADFRVPTSRCVIEQEMLRRVRDRQFPPVVHQQVSVRPPRLYHFDLQTNTQIMEDIAGSERLRDVARDLSSSKAVDVDSKLLGMLQSNAMIDDVLHRGLGEKILAHGGSVDVRDTAEKQLKTVDGEGRGVMYGDLTTKKCASCVSVLLHVQIQGGNDVIKITPIDWEACRLGFHMQDLALLVSDLFVQHSLESCPAALAMIRGLVKGYGPVSDAVVFQAAVYSGIYLFLWEGGGPYAYKGEQVGGLLDIALSLVVHGATKDREAIKETFLWGLLA</sequence>
<organism evidence="1 2">
    <name type="scientific">Neonectria ditissima</name>
    <dbReference type="NCBI Taxonomy" id="78410"/>
    <lineage>
        <taxon>Eukaryota</taxon>
        <taxon>Fungi</taxon>
        <taxon>Dikarya</taxon>
        <taxon>Ascomycota</taxon>
        <taxon>Pezizomycotina</taxon>
        <taxon>Sordariomycetes</taxon>
        <taxon>Hypocreomycetidae</taxon>
        <taxon>Hypocreales</taxon>
        <taxon>Nectriaceae</taxon>
        <taxon>Neonectria</taxon>
    </lineage>
</organism>
<evidence type="ECO:0000313" key="2">
    <source>
        <dbReference type="Proteomes" id="UP000050424"/>
    </source>
</evidence>
<accession>A0A0P7BY58</accession>
<dbReference type="STRING" id="78410.A0A0P7BY58"/>
<dbReference type="Proteomes" id="UP000050424">
    <property type="component" value="Unassembled WGS sequence"/>
</dbReference>
<protein>
    <recommendedName>
        <fullName evidence="3">Aminoglycoside phosphotransferase domain-containing protein</fullName>
    </recommendedName>
</protein>
<dbReference type="Gene3D" id="3.30.200.20">
    <property type="entry name" value="Phosphorylase Kinase, domain 1"/>
    <property type="match status" value="1"/>
</dbReference>
<proteinExistence type="predicted"/>
<dbReference type="OrthoDB" id="25129at2759"/>
<reference evidence="1 2" key="1">
    <citation type="submission" date="2015-09" db="EMBL/GenBank/DDBJ databases">
        <title>Draft genome of a European isolate of the apple canker pathogen Neonectria ditissima.</title>
        <authorList>
            <person name="Gomez-Cortecero A."/>
            <person name="Harrison R.J."/>
            <person name="Armitage A.D."/>
        </authorList>
    </citation>
    <scope>NUCLEOTIDE SEQUENCE [LARGE SCALE GENOMIC DNA]</scope>
    <source>
        <strain evidence="1 2">R09/05</strain>
    </source>
</reference>
<dbReference type="AlphaFoldDB" id="A0A0P7BY58"/>
<dbReference type="SUPFAM" id="SSF56112">
    <property type="entry name" value="Protein kinase-like (PK-like)"/>
    <property type="match status" value="1"/>
</dbReference>
<dbReference type="EMBL" id="LKCW01000001">
    <property type="protein sequence ID" value="KPM46485.1"/>
    <property type="molecule type" value="Genomic_DNA"/>
</dbReference>
<name>A0A0P7BY58_9HYPO</name>